<name>A0A162EPE5_9BACI</name>
<sequence>MDLNKGNNMDFWEPIFVSIRVVILASFIAFVLAVIAAWFLKKKSFKGKIFIETFLMLPLVLPPTVIGFGLLVIFGRRSLVGQWFETIFNQPIVFSYIAAVIAAAVVAFPLIYQMLMSGFESVDSELEAAARQMGASEQQVFWYVTIPLSWRTLISGYMLGFARALGEFGATLMFAGTIAGVTQTIPTSIYISVESGNIGMAYYWVFSIIVFSFVLLSVVQRLKKSNK</sequence>
<feature type="domain" description="ABC transmembrane type-1" evidence="11">
    <location>
        <begin position="15"/>
        <end position="217"/>
    </location>
</feature>
<comment type="caution">
    <text evidence="12">The sequence shown here is derived from an EMBL/GenBank/DDBJ whole genome shotgun (WGS) entry which is preliminary data.</text>
</comment>
<dbReference type="PANTHER" id="PTHR30183:SF3">
    <property type="entry name" value="MOLYBDENUM TRANSPORT SYSTEM PERMEASE PROTEIN MODB"/>
    <property type="match status" value="1"/>
</dbReference>
<proteinExistence type="inferred from homology"/>
<comment type="subcellular location">
    <subcellularLocation>
        <location evidence="1 9">Cell membrane</location>
        <topology evidence="1 9">Multi-pass membrane protein</topology>
    </subcellularLocation>
</comment>
<dbReference type="STRING" id="519424.AZF04_16910"/>
<dbReference type="PANTHER" id="PTHR30183">
    <property type="entry name" value="MOLYBDENUM TRANSPORT SYSTEM PERMEASE PROTEIN MODB"/>
    <property type="match status" value="1"/>
</dbReference>
<evidence type="ECO:0000256" key="2">
    <source>
        <dbReference type="ARBA" id="ARBA00007069"/>
    </source>
</evidence>
<comment type="function">
    <text evidence="10">Part of the binding-protein-dependent transport system for molybdenum; probably responsible for the translocation of the substrate across the membrane.</text>
</comment>
<feature type="transmembrane region" description="Helical" evidence="9">
    <location>
        <begin position="15"/>
        <end position="40"/>
    </location>
</feature>
<dbReference type="CDD" id="cd06261">
    <property type="entry name" value="TM_PBP2"/>
    <property type="match status" value="1"/>
</dbReference>
<gene>
    <name evidence="12" type="ORF">AZF04_16910</name>
</gene>
<evidence type="ECO:0000256" key="7">
    <source>
        <dbReference type="ARBA" id="ARBA00022989"/>
    </source>
</evidence>
<dbReference type="NCBIfam" id="TIGR02141">
    <property type="entry name" value="modB_ABC"/>
    <property type="match status" value="1"/>
</dbReference>
<evidence type="ECO:0000256" key="4">
    <source>
        <dbReference type="ARBA" id="ARBA00022475"/>
    </source>
</evidence>
<evidence type="ECO:0000256" key="1">
    <source>
        <dbReference type="ARBA" id="ARBA00004651"/>
    </source>
</evidence>
<evidence type="ECO:0000256" key="8">
    <source>
        <dbReference type="ARBA" id="ARBA00023136"/>
    </source>
</evidence>
<keyword evidence="3 9" id="KW-0813">Transport</keyword>
<dbReference type="GO" id="GO:0005886">
    <property type="term" value="C:plasma membrane"/>
    <property type="evidence" value="ECO:0007669"/>
    <property type="project" value="UniProtKB-SubCell"/>
</dbReference>
<protein>
    <recommendedName>
        <fullName evidence="10">Molybdenum transport system permease</fullName>
    </recommendedName>
</protein>
<dbReference type="EMBL" id="LTAO01000007">
    <property type="protein sequence ID" value="KYG33410.1"/>
    <property type="molecule type" value="Genomic_DNA"/>
</dbReference>
<evidence type="ECO:0000256" key="3">
    <source>
        <dbReference type="ARBA" id="ARBA00022448"/>
    </source>
</evidence>
<evidence type="ECO:0000256" key="9">
    <source>
        <dbReference type="RuleBase" id="RU363032"/>
    </source>
</evidence>
<dbReference type="GO" id="GO:0015098">
    <property type="term" value="F:molybdate ion transmembrane transporter activity"/>
    <property type="evidence" value="ECO:0007669"/>
    <property type="project" value="UniProtKB-UniRule"/>
</dbReference>
<keyword evidence="8 9" id="KW-0472">Membrane</keyword>
<accession>A0A162EPE5</accession>
<dbReference type="InterPro" id="IPR000515">
    <property type="entry name" value="MetI-like"/>
</dbReference>
<dbReference type="SUPFAM" id="SSF161098">
    <property type="entry name" value="MetI-like"/>
    <property type="match status" value="1"/>
</dbReference>
<feature type="transmembrane region" description="Helical" evidence="9">
    <location>
        <begin position="93"/>
        <end position="112"/>
    </location>
</feature>
<evidence type="ECO:0000259" key="11">
    <source>
        <dbReference type="PROSITE" id="PS50928"/>
    </source>
</evidence>
<keyword evidence="7 9" id="KW-1133">Transmembrane helix</keyword>
<evidence type="ECO:0000313" key="12">
    <source>
        <dbReference type="EMBL" id="KYG33410.1"/>
    </source>
</evidence>
<dbReference type="InterPro" id="IPR035906">
    <property type="entry name" value="MetI-like_sf"/>
</dbReference>
<keyword evidence="6 9" id="KW-0812">Transmembrane</keyword>
<feature type="transmembrane region" description="Helical" evidence="9">
    <location>
        <begin position="201"/>
        <end position="219"/>
    </location>
</feature>
<dbReference type="Gene3D" id="1.10.3720.10">
    <property type="entry name" value="MetI-like"/>
    <property type="match status" value="1"/>
</dbReference>
<evidence type="ECO:0000256" key="6">
    <source>
        <dbReference type="ARBA" id="ARBA00022692"/>
    </source>
</evidence>
<feature type="transmembrane region" description="Helical" evidence="9">
    <location>
        <begin position="49"/>
        <end position="73"/>
    </location>
</feature>
<organism evidence="12 13">
    <name type="scientific">Alkalihalobacillus trypoxylicola</name>
    <dbReference type="NCBI Taxonomy" id="519424"/>
    <lineage>
        <taxon>Bacteria</taxon>
        <taxon>Bacillati</taxon>
        <taxon>Bacillota</taxon>
        <taxon>Bacilli</taxon>
        <taxon>Bacillales</taxon>
        <taxon>Bacillaceae</taxon>
        <taxon>Alkalihalobacillus</taxon>
    </lineage>
</organism>
<comment type="similarity">
    <text evidence="2 10">Belongs to the binding-protein-dependent transport system permease family. CysTW subfamily.</text>
</comment>
<dbReference type="InterPro" id="IPR011867">
    <property type="entry name" value="ModB_ABC"/>
</dbReference>
<keyword evidence="13" id="KW-1185">Reference proteome</keyword>
<feature type="transmembrane region" description="Helical" evidence="9">
    <location>
        <begin position="161"/>
        <end position="181"/>
    </location>
</feature>
<keyword evidence="4 10" id="KW-1003">Cell membrane</keyword>
<dbReference type="OrthoDB" id="9795403at2"/>
<dbReference type="PROSITE" id="PS50928">
    <property type="entry name" value="ABC_TM1"/>
    <property type="match status" value="1"/>
</dbReference>
<evidence type="ECO:0000256" key="5">
    <source>
        <dbReference type="ARBA" id="ARBA00022505"/>
    </source>
</evidence>
<evidence type="ECO:0000256" key="10">
    <source>
        <dbReference type="RuleBase" id="RU365097"/>
    </source>
</evidence>
<dbReference type="Proteomes" id="UP000075806">
    <property type="component" value="Unassembled WGS sequence"/>
</dbReference>
<dbReference type="Pfam" id="PF00528">
    <property type="entry name" value="BPD_transp_1"/>
    <property type="match status" value="1"/>
</dbReference>
<dbReference type="AlphaFoldDB" id="A0A162EPE5"/>
<keyword evidence="5 10" id="KW-0500">Molybdenum</keyword>
<evidence type="ECO:0000313" key="13">
    <source>
        <dbReference type="Proteomes" id="UP000075806"/>
    </source>
</evidence>
<reference evidence="12" key="1">
    <citation type="submission" date="2016-02" db="EMBL/GenBank/DDBJ databases">
        <title>Genome sequence of Bacillus trypoxylicola KCTC 13244(T).</title>
        <authorList>
            <person name="Jeong H."/>
            <person name="Park S.-H."/>
            <person name="Choi S.-K."/>
        </authorList>
    </citation>
    <scope>NUCLEOTIDE SEQUENCE [LARGE SCALE GENOMIC DNA]</scope>
    <source>
        <strain evidence="12">KCTC 13244</strain>
    </source>
</reference>